<dbReference type="GO" id="GO:0009697">
    <property type="term" value="P:salicylic acid biosynthetic process"/>
    <property type="evidence" value="ECO:0007669"/>
    <property type="project" value="TreeGrafter"/>
</dbReference>
<evidence type="ECO:0000256" key="4">
    <source>
        <dbReference type="ARBA" id="ARBA00023235"/>
    </source>
</evidence>
<dbReference type="eggNOG" id="COG1169">
    <property type="taxonomic scope" value="Bacteria"/>
</dbReference>
<evidence type="ECO:0000259" key="6">
    <source>
        <dbReference type="Pfam" id="PF00425"/>
    </source>
</evidence>
<dbReference type="InterPro" id="IPR004561">
    <property type="entry name" value="IsoChor_synthase"/>
</dbReference>
<dbReference type="OrthoDB" id="9803598at2"/>
<evidence type="ECO:0000313" key="7">
    <source>
        <dbReference type="EMBL" id="EON73887.1"/>
    </source>
</evidence>
<dbReference type="InterPro" id="IPR019999">
    <property type="entry name" value="Anth_synth_I-like"/>
</dbReference>
<dbReference type="NCBIfam" id="TIGR00543">
    <property type="entry name" value="isochor_syn"/>
    <property type="match status" value="1"/>
</dbReference>
<name>R7ZIE3_LYSSH</name>
<organism evidence="7 8">
    <name type="scientific">Lysinibacillus sphaericus OT4b.31</name>
    <dbReference type="NCBI Taxonomy" id="1285586"/>
    <lineage>
        <taxon>Bacteria</taxon>
        <taxon>Bacillati</taxon>
        <taxon>Bacillota</taxon>
        <taxon>Bacilli</taxon>
        <taxon>Bacillales</taxon>
        <taxon>Bacillaceae</taxon>
        <taxon>Lysinibacillus</taxon>
    </lineage>
</organism>
<gene>
    <name evidence="7" type="ORF">H131_04459</name>
</gene>
<evidence type="ECO:0000256" key="5">
    <source>
        <dbReference type="ARBA" id="ARBA00041564"/>
    </source>
</evidence>
<evidence type="ECO:0000256" key="2">
    <source>
        <dbReference type="ARBA" id="ARBA00005297"/>
    </source>
</evidence>
<dbReference type="PATRIC" id="fig|1285586.5.peg.903"/>
<accession>R7ZIE3</accession>
<dbReference type="RefSeq" id="WP_010857856.1">
    <property type="nucleotide sequence ID" value="NZ_KB933398.1"/>
</dbReference>
<dbReference type="EC" id="5.4.4.2" evidence="3"/>
<sequence>MEKIKLSEILQNFQNQDTLFKTPEKLLLCKEGQKRLTIEYKDPSKFKEEIRGLQKQYNNQMIIGAIPFDGRSKATIIVPKKLAYYHKSDFIDDLQIASQPLTVEHSKVMPDRQQFNAMVSNAIHCINDKQFKKVVLARTLNFHLETEPQISSWLKNLIYKNKQGYIFSIGMDDFQNLIGASPELLVKKEGNSVTINPLAGSRKQTFNKVKDTDLEKELLNSEKDLHEHKIVVDYMCETLRPYLSDMEFNDKPAILYTDTMIHLSTVIKGKVKNDTMDALDLAQLLHPTPAICGAPQKQSLDFIQKTEPFNRGFYTGIVGYMDSKGDGEWVITIRCAEINNKDITLFAGAGIVNSSEQDSEYNEISAKFTTMLDAMGITE</sequence>
<dbReference type="Proteomes" id="UP000013911">
    <property type="component" value="Unassembled WGS sequence"/>
</dbReference>
<comment type="caution">
    <text evidence="7">The sequence shown here is derived from an EMBL/GenBank/DDBJ whole genome shotgun (WGS) entry which is preliminary data.</text>
</comment>
<evidence type="ECO:0000256" key="3">
    <source>
        <dbReference type="ARBA" id="ARBA00012824"/>
    </source>
</evidence>
<dbReference type="Pfam" id="PF00425">
    <property type="entry name" value="Chorismate_bind"/>
    <property type="match status" value="1"/>
</dbReference>
<dbReference type="PRINTS" id="PR00095">
    <property type="entry name" value="ANTSNTHASEI"/>
</dbReference>
<evidence type="ECO:0000313" key="8">
    <source>
        <dbReference type="Proteomes" id="UP000013911"/>
    </source>
</evidence>
<dbReference type="PANTHER" id="PTHR42839">
    <property type="entry name" value="ISOCHORISMATE SYNTHASE ENTC"/>
    <property type="match status" value="1"/>
</dbReference>
<evidence type="ECO:0000256" key="1">
    <source>
        <dbReference type="ARBA" id="ARBA00000799"/>
    </source>
</evidence>
<feature type="domain" description="Chorismate-utilising enzyme C-terminal" evidence="6">
    <location>
        <begin position="112"/>
        <end position="367"/>
    </location>
</feature>
<dbReference type="Gene3D" id="3.60.120.10">
    <property type="entry name" value="Anthranilate synthase"/>
    <property type="match status" value="1"/>
</dbReference>
<comment type="similarity">
    <text evidence="2">Belongs to the isochorismate synthase family.</text>
</comment>
<dbReference type="HOGENOM" id="CLU_006493_8_6_9"/>
<dbReference type="InterPro" id="IPR015890">
    <property type="entry name" value="Chorismate_C"/>
</dbReference>
<keyword evidence="4" id="KW-0413">Isomerase</keyword>
<dbReference type="InterPro" id="IPR005801">
    <property type="entry name" value="ADC_synthase"/>
</dbReference>
<proteinExistence type="inferred from homology"/>
<dbReference type="AlphaFoldDB" id="R7ZIE3"/>
<protein>
    <recommendedName>
        <fullName evidence="3">isochorismate synthase</fullName>
        <ecNumber evidence="3">5.4.4.2</ecNumber>
    </recommendedName>
    <alternativeName>
        <fullName evidence="5">Isochorismate mutase</fullName>
    </alternativeName>
</protein>
<reference evidence="7 8" key="1">
    <citation type="submission" date="2013-04" db="EMBL/GenBank/DDBJ databases">
        <title>Draft genome of the heavy metal tolerant bacterium Lysinibacillus sphaericus strain OT4b.31.</title>
        <authorList>
            <person name="Pena-Montenegro T.D."/>
            <person name="Dussan J."/>
        </authorList>
    </citation>
    <scope>NUCLEOTIDE SEQUENCE [LARGE SCALE GENOMIC DNA]</scope>
    <source>
        <strain evidence="7 8">OT4b.31</strain>
    </source>
</reference>
<dbReference type="GO" id="GO:0008909">
    <property type="term" value="F:isochorismate synthase activity"/>
    <property type="evidence" value="ECO:0007669"/>
    <property type="project" value="UniProtKB-EC"/>
</dbReference>
<dbReference type="PANTHER" id="PTHR42839:SF2">
    <property type="entry name" value="ISOCHORISMATE SYNTHASE ENTC"/>
    <property type="match status" value="1"/>
</dbReference>
<dbReference type="EMBL" id="AQPX01000008">
    <property type="protein sequence ID" value="EON73887.1"/>
    <property type="molecule type" value="Genomic_DNA"/>
</dbReference>
<comment type="catalytic activity">
    <reaction evidence="1">
        <text>chorismate = isochorismate</text>
        <dbReference type="Rhea" id="RHEA:18985"/>
        <dbReference type="ChEBI" id="CHEBI:29748"/>
        <dbReference type="ChEBI" id="CHEBI:29780"/>
        <dbReference type="EC" id="5.4.4.2"/>
    </reaction>
</comment>
<dbReference type="SUPFAM" id="SSF56322">
    <property type="entry name" value="ADC synthase"/>
    <property type="match status" value="1"/>
</dbReference>